<reference evidence="3" key="1">
    <citation type="journal article" date="2020" name="Genome Biol.">
        <title>Gamete binning: chromosome-level and haplotype-resolved genome assembly enabled by high-throughput single-cell sequencing of gamete genomes.</title>
        <authorList>
            <person name="Campoy J.A."/>
            <person name="Sun H."/>
            <person name="Goel M."/>
            <person name="Jiao W.-B."/>
            <person name="Folz-Donahue K."/>
            <person name="Wang N."/>
            <person name="Rubio M."/>
            <person name="Liu C."/>
            <person name="Kukat C."/>
            <person name="Ruiz D."/>
            <person name="Huettel B."/>
            <person name="Schneeberger K."/>
        </authorList>
    </citation>
    <scope>NUCLEOTIDE SEQUENCE [LARGE SCALE GENOMIC DNA]</scope>
    <source>
        <strain evidence="3">cv. Rojo Pasion</strain>
    </source>
</reference>
<accession>A0A6J5YCN9</accession>
<feature type="region of interest" description="Disordered" evidence="1">
    <location>
        <begin position="38"/>
        <end position="123"/>
    </location>
</feature>
<feature type="compositionally biased region" description="Basic and acidic residues" evidence="1">
    <location>
        <begin position="40"/>
        <end position="80"/>
    </location>
</feature>
<protein>
    <submittedName>
        <fullName evidence="2">Uncharacterized protein</fullName>
    </submittedName>
</protein>
<dbReference type="OrthoDB" id="1747351at2759"/>
<sequence length="176" mass="20778">MSPHTYLQWNLERAYKEKETNFSRLYIKLIDGFINIPTQKEAHNQTQRERERERERERRERERERDYRHGNEENSSEAEKAWNNLKPDGKEDLLCPKTEHHHPKEPMKLKLSSSQDQSKAEPWLFKPKAGSVFPVKKRLVKRMISDNTTNRPSSASTSNANKVIIITNQVYPSPPP</sequence>
<name>A0A6J5YCN9_PRUAR</name>
<dbReference type="EMBL" id="CAEKKB010000008">
    <property type="protein sequence ID" value="CAB4321625.1"/>
    <property type="molecule type" value="Genomic_DNA"/>
</dbReference>
<proteinExistence type="predicted"/>
<keyword evidence="3" id="KW-1185">Reference proteome</keyword>
<evidence type="ECO:0000256" key="1">
    <source>
        <dbReference type="SAM" id="MobiDB-lite"/>
    </source>
</evidence>
<dbReference type="Proteomes" id="UP000507245">
    <property type="component" value="Unassembled WGS sequence"/>
</dbReference>
<feature type="compositionally biased region" description="Basic and acidic residues" evidence="1">
    <location>
        <begin position="87"/>
        <end position="108"/>
    </location>
</feature>
<evidence type="ECO:0000313" key="3">
    <source>
        <dbReference type="Proteomes" id="UP000507245"/>
    </source>
</evidence>
<evidence type="ECO:0000313" key="2">
    <source>
        <dbReference type="EMBL" id="CAB4321625.1"/>
    </source>
</evidence>
<organism evidence="2 3">
    <name type="scientific">Prunus armeniaca</name>
    <name type="common">Apricot</name>
    <name type="synonym">Armeniaca vulgaris</name>
    <dbReference type="NCBI Taxonomy" id="36596"/>
    <lineage>
        <taxon>Eukaryota</taxon>
        <taxon>Viridiplantae</taxon>
        <taxon>Streptophyta</taxon>
        <taxon>Embryophyta</taxon>
        <taxon>Tracheophyta</taxon>
        <taxon>Spermatophyta</taxon>
        <taxon>Magnoliopsida</taxon>
        <taxon>eudicotyledons</taxon>
        <taxon>Gunneridae</taxon>
        <taxon>Pentapetalae</taxon>
        <taxon>rosids</taxon>
        <taxon>fabids</taxon>
        <taxon>Rosales</taxon>
        <taxon>Rosaceae</taxon>
        <taxon>Amygdaloideae</taxon>
        <taxon>Amygdaleae</taxon>
        <taxon>Prunus</taxon>
    </lineage>
</organism>
<gene>
    <name evidence="2" type="ORF">ORAREDHAP_LOCUS50832</name>
</gene>
<dbReference type="AlphaFoldDB" id="A0A6J5YCN9"/>